<evidence type="ECO:0000313" key="15">
    <source>
        <dbReference type="EMBL" id="CAH1996276.1"/>
    </source>
</evidence>
<dbReference type="Proteomes" id="UP001152888">
    <property type="component" value="Unassembled WGS sequence"/>
</dbReference>
<sequence>MKKGTKASTCVLASTQELCCAALLELGVYIFLYWMRFKFDVWSNDVTLANKMESTGTPGTVHVSEKTVNFLQDMYQLQEGETVMGFKTYFILGRKSTPSTAPSGGSFRAEGKHKYANSLHLFVSPPPPSPARPRVLSCDESSSTRQFQRHLLSPDPPKVKASSLPSILDVENDDGTCTKADLTGIEDVKTPTSTASSGKYTVKLKNWKILKFIRKTSDPRQEMDVDVFTLSPPPGEGGYQQVPAIIEANGKKETSPLSVINTTDPEDVIKETIDIKSYISQSRSDIGQFEYSPNADFMRGGSYRSQYGRPAHLDDLPYLQRSGSSRSRRGRSPNLECIEPTERCRSATVSNINYQRPKRSLEVPSRLSSIAALDVTNQSRKDSGIKSNSRRSSTSMQQIDTTLLNSEMLQHRVSGYYTSSQCSINMTLPSRHMGPFFDKFGTCIQNLRKQSDRQLIKCVQDNSKSRSSYFIKPPLSKTTLFFSDKEMEKQYRMNVHHIPSREEHAVTTLANSNFNTYLDVVVSILVFLLVSISGALAYGVTYAWMITFFCFLALQCLGLALCVRSLVRLMDRIFWCFIRFYRWNFLGLILVSLPLISATVNFLDDGNIAPAHLNTFSYLFFVGVMHFCNFTQLNCWMKNIVVSACVIALTLTFIWNPCLVENGGLTLPNGTFDEVLVSDSKYSENITEPFANERHARQCFFYKSEFILNELLLVLLVWMLTRQFEIVFTPTSWQTKTKTKYKD</sequence>
<evidence type="ECO:0000256" key="5">
    <source>
        <dbReference type="ARBA" id="ARBA00022723"/>
    </source>
</evidence>
<dbReference type="GO" id="GO:0035556">
    <property type="term" value="P:intracellular signal transduction"/>
    <property type="evidence" value="ECO:0007669"/>
    <property type="project" value="InterPro"/>
</dbReference>
<evidence type="ECO:0000256" key="9">
    <source>
        <dbReference type="ARBA" id="ARBA00022989"/>
    </source>
</evidence>
<gene>
    <name evidence="15" type="ORF">ACAOBT_LOCUS23132</name>
</gene>
<dbReference type="OrthoDB" id="10035433at2759"/>
<feature type="transmembrane region" description="Helical" evidence="13">
    <location>
        <begin position="517"/>
        <end position="536"/>
    </location>
</feature>
<evidence type="ECO:0000256" key="10">
    <source>
        <dbReference type="ARBA" id="ARBA00023136"/>
    </source>
</evidence>
<keyword evidence="5" id="KW-0479">Metal-binding</keyword>
<dbReference type="Pfam" id="PF00211">
    <property type="entry name" value="Guanylate_cyc"/>
    <property type="match status" value="1"/>
</dbReference>
<evidence type="ECO:0000256" key="6">
    <source>
        <dbReference type="ARBA" id="ARBA00022741"/>
    </source>
</evidence>
<evidence type="ECO:0000256" key="7">
    <source>
        <dbReference type="ARBA" id="ARBA00022840"/>
    </source>
</evidence>
<dbReference type="AlphaFoldDB" id="A0A9P0PTB2"/>
<keyword evidence="8" id="KW-0460">Magnesium</keyword>
<feature type="compositionally biased region" description="Polar residues" evidence="12">
    <location>
        <begin position="385"/>
        <end position="397"/>
    </location>
</feature>
<feature type="transmembrane region" description="Helical" evidence="13">
    <location>
        <begin position="609"/>
        <end position="628"/>
    </location>
</feature>
<name>A0A9P0PTB2_ACAOB</name>
<comment type="caution">
    <text evidence="15">The sequence shown here is derived from an EMBL/GenBank/DDBJ whole genome shotgun (WGS) entry which is preliminary data.</text>
</comment>
<feature type="transmembrane region" description="Helical" evidence="13">
    <location>
        <begin position="583"/>
        <end position="603"/>
    </location>
</feature>
<keyword evidence="9 13" id="KW-1133">Transmembrane helix</keyword>
<dbReference type="GO" id="GO:0046872">
    <property type="term" value="F:metal ion binding"/>
    <property type="evidence" value="ECO:0007669"/>
    <property type="project" value="UniProtKB-KW"/>
</dbReference>
<dbReference type="SUPFAM" id="SSF55073">
    <property type="entry name" value="Nucleotide cyclase"/>
    <property type="match status" value="1"/>
</dbReference>
<evidence type="ECO:0000259" key="14">
    <source>
        <dbReference type="Pfam" id="PF00211"/>
    </source>
</evidence>
<evidence type="ECO:0000256" key="12">
    <source>
        <dbReference type="SAM" id="MobiDB-lite"/>
    </source>
</evidence>
<evidence type="ECO:0000256" key="3">
    <source>
        <dbReference type="ARBA" id="ARBA00012201"/>
    </source>
</evidence>
<dbReference type="PANTHER" id="PTHR45627:SF8">
    <property type="entry name" value="ADENYLATE CYCLASE TYPE 9"/>
    <property type="match status" value="1"/>
</dbReference>
<keyword evidence="10 13" id="KW-0472">Membrane</keyword>
<dbReference type="GO" id="GO:0004016">
    <property type="term" value="F:adenylate cyclase activity"/>
    <property type="evidence" value="ECO:0007669"/>
    <property type="project" value="UniProtKB-EC"/>
</dbReference>
<dbReference type="GO" id="GO:0005524">
    <property type="term" value="F:ATP binding"/>
    <property type="evidence" value="ECO:0007669"/>
    <property type="project" value="UniProtKB-KW"/>
</dbReference>
<evidence type="ECO:0000256" key="13">
    <source>
        <dbReference type="SAM" id="Phobius"/>
    </source>
</evidence>
<evidence type="ECO:0000256" key="2">
    <source>
        <dbReference type="ARBA" id="ARBA00004141"/>
    </source>
</evidence>
<feature type="domain" description="Guanylate cyclase" evidence="14">
    <location>
        <begin position="36"/>
        <end position="79"/>
    </location>
</feature>
<dbReference type="GO" id="GO:0005886">
    <property type="term" value="C:plasma membrane"/>
    <property type="evidence" value="ECO:0007669"/>
    <property type="project" value="TreeGrafter"/>
</dbReference>
<feature type="transmembrane region" description="Helical" evidence="13">
    <location>
        <begin position="542"/>
        <end position="563"/>
    </location>
</feature>
<evidence type="ECO:0000313" key="16">
    <source>
        <dbReference type="Proteomes" id="UP001152888"/>
    </source>
</evidence>
<keyword evidence="4 13" id="KW-0812">Transmembrane</keyword>
<evidence type="ECO:0000256" key="1">
    <source>
        <dbReference type="ARBA" id="ARBA00001593"/>
    </source>
</evidence>
<keyword evidence="7" id="KW-0067">ATP-binding</keyword>
<reference evidence="15" key="1">
    <citation type="submission" date="2022-03" db="EMBL/GenBank/DDBJ databases">
        <authorList>
            <person name="Sayadi A."/>
        </authorList>
    </citation>
    <scope>NUCLEOTIDE SEQUENCE</scope>
</reference>
<dbReference type="InterPro" id="IPR029787">
    <property type="entry name" value="Nucleotide_cyclase"/>
</dbReference>
<protein>
    <recommendedName>
        <fullName evidence="3">adenylate cyclase</fullName>
        <ecNumber evidence="3">4.6.1.1</ecNumber>
    </recommendedName>
</protein>
<comment type="subcellular location">
    <subcellularLocation>
        <location evidence="2">Membrane</location>
        <topology evidence="2">Multi-pass membrane protein</topology>
    </subcellularLocation>
</comment>
<dbReference type="PANTHER" id="PTHR45627">
    <property type="entry name" value="ADENYLATE CYCLASE TYPE 1"/>
    <property type="match status" value="1"/>
</dbReference>
<dbReference type="InterPro" id="IPR001054">
    <property type="entry name" value="A/G_cyclase"/>
</dbReference>
<keyword evidence="6" id="KW-0547">Nucleotide-binding</keyword>
<feature type="region of interest" description="Disordered" evidence="12">
    <location>
        <begin position="378"/>
        <end position="397"/>
    </location>
</feature>
<dbReference type="Gene3D" id="3.30.70.1230">
    <property type="entry name" value="Nucleotide cyclase"/>
    <property type="match status" value="1"/>
</dbReference>
<feature type="region of interest" description="Disordered" evidence="12">
    <location>
        <begin position="126"/>
        <end position="162"/>
    </location>
</feature>
<keyword evidence="16" id="KW-1185">Reference proteome</keyword>
<evidence type="ECO:0000256" key="4">
    <source>
        <dbReference type="ARBA" id="ARBA00022692"/>
    </source>
</evidence>
<accession>A0A9P0PTB2</accession>
<feature type="region of interest" description="Disordered" evidence="12">
    <location>
        <begin position="295"/>
        <end position="336"/>
    </location>
</feature>
<evidence type="ECO:0000256" key="8">
    <source>
        <dbReference type="ARBA" id="ARBA00022842"/>
    </source>
</evidence>
<dbReference type="EC" id="4.6.1.1" evidence="3"/>
<comment type="catalytic activity">
    <reaction evidence="1">
        <text>ATP = 3',5'-cyclic AMP + diphosphate</text>
        <dbReference type="Rhea" id="RHEA:15389"/>
        <dbReference type="ChEBI" id="CHEBI:30616"/>
        <dbReference type="ChEBI" id="CHEBI:33019"/>
        <dbReference type="ChEBI" id="CHEBI:58165"/>
        <dbReference type="EC" id="4.6.1.1"/>
    </reaction>
</comment>
<proteinExistence type="predicted"/>
<keyword evidence="11" id="KW-0456">Lyase</keyword>
<dbReference type="GO" id="GO:0009190">
    <property type="term" value="P:cyclic nucleotide biosynthetic process"/>
    <property type="evidence" value="ECO:0007669"/>
    <property type="project" value="InterPro"/>
</dbReference>
<evidence type="ECO:0000256" key="11">
    <source>
        <dbReference type="ARBA" id="ARBA00023239"/>
    </source>
</evidence>
<dbReference type="EMBL" id="CAKOFQ010007256">
    <property type="protein sequence ID" value="CAH1996276.1"/>
    <property type="molecule type" value="Genomic_DNA"/>
</dbReference>
<dbReference type="GO" id="GO:0007189">
    <property type="term" value="P:adenylate cyclase-activating G protein-coupled receptor signaling pathway"/>
    <property type="evidence" value="ECO:0007669"/>
    <property type="project" value="TreeGrafter"/>
</dbReference>
<organism evidence="15 16">
    <name type="scientific">Acanthoscelides obtectus</name>
    <name type="common">Bean weevil</name>
    <name type="synonym">Bruchus obtectus</name>
    <dbReference type="NCBI Taxonomy" id="200917"/>
    <lineage>
        <taxon>Eukaryota</taxon>
        <taxon>Metazoa</taxon>
        <taxon>Ecdysozoa</taxon>
        <taxon>Arthropoda</taxon>
        <taxon>Hexapoda</taxon>
        <taxon>Insecta</taxon>
        <taxon>Pterygota</taxon>
        <taxon>Neoptera</taxon>
        <taxon>Endopterygota</taxon>
        <taxon>Coleoptera</taxon>
        <taxon>Polyphaga</taxon>
        <taxon>Cucujiformia</taxon>
        <taxon>Chrysomeloidea</taxon>
        <taxon>Chrysomelidae</taxon>
        <taxon>Bruchinae</taxon>
        <taxon>Bruchini</taxon>
        <taxon>Acanthoscelides</taxon>
    </lineage>
</organism>